<evidence type="ECO:0008006" key="6">
    <source>
        <dbReference type="Google" id="ProtNLM"/>
    </source>
</evidence>
<proteinExistence type="predicted"/>
<reference evidence="5" key="1">
    <citation type="journal article" date="2019" name="Int. J. Syst. Evol. Microbiol.">
        <title>The Global Catalogue of Microorganisms (GCM) 10K type strain sequencing project: providing services to taxonomists for standard genome sequencing and annotation.</title>
        <authorList>
            <consortium name="The Broad Institute Genomics Platform"/>
            <consortium name="The Broad Institute Genome Sequencing Center for Infectious Disease"/>
            <person name="Wu L."/>
            <person name="Ma J."/>
        </authorList>
    </citation>
    <scope>NUCLEOTIDE SEQUENCE [LARGE SCALE GENOMIC DNA]</scope>
    <source>
        <strain evidence="5">JCM 14309</strain>
    </source>
</reference>
<dbReference type="Gene3D" id="1.10.10.10">
    <property type="entry name" value="Winged helix-like DNA-binding domain superfamily/Winged helix DNA-binding domain"/>
    <property type="match status" value="1"/>
</dbReference>
<comment type="caution">
    <text evidence="4">The sequence shown here is derived from an EMBL/GenBank/DDBJ whole genome shotgun (WGS) entry which is preliminary data.</text>
</comment>
<evidence type="ECO:0000259" key="2">
    <source>
        <dbReference type="Pfam" id="PF01037"/>
    </source>
</evidence>
<dbReference type="InterPro" id="IPR036390">
    <property type="entry name" value="WH_DNA-bd_sf"/>
</dbReference>
<dbReference type="InterPro" id="IPR036388">
    <property type="entry name" value="WH-like_DNA-bd_sf"/>
</dbReference>
<evidence type="ECO:0000259" key="3">
    <source>
        <dbReference type="Pfam" id="PF13404"/>
    </source>
</evidence>
<gene>
    <name evidence="4" type="ORF">GCM10010529_11450</name>
</gene>
<evidence type="ECO:0000313" key="5">
    <source>
        <dbReference type="Proteomes" id="UP001500236"/>
    </source>
</evidence>
<dbReference type="PRINTS" id="PR00033">
    <property type="entry name" value="HTHASNC"/>
</dbReference>
<dbReference type="EMBL" id="BAAAVT010000006">
    <property type="protein sequence ID" value="GAA3059481.1"/>
    <property type="molecule type" value="Genomic_DNA"/>
</dbReference>
<evidence type="ECO:0000313" key="4">
    <source>
        <dbReference type="EMBL" id="GAA3059481.1"/>
    </source>
</evidence>
<dbReference type="InterPro" id="IPR011008">
    <property type="entry name" value="Dimeric_a/b-barrel"/>
</dbReference>
<dbReference type="Pfam" id="PF13404">
    <property type="entry name" value="HTH_AsnC-type"/>
    <property type="match status" value="1"/>
</dbReference>
<name>A0ABP6LU65_9MICC</name>
<dbReference type="InterPro" id="IPR019887">
    <property type="entry name" value="Tscrpt_reg_AsnC/Lrp_C"/>
</dbReference>
<accession>A0ABP6LU65</accession>
<dbReference type="SUPFAM" id="SSF54909">
    <property type="entry name" value="Dimeric alpha+beta barrel"/>
    <property type="match status" value="1"/>
</dbReference>
<dbReference type="PANTHER" id="PTHR30154:SF34">
    <property type="entry name" value="TRANSCRIPTIONAL REGULATOR AZLB"/>
    <property type="match status" value="1"/>
</dbReference>
<protein>
    <recommendedName>
        <fullName evidence="6">Lrp/AsnC family transcriptional regulator</fullName>
    </recommendedName>
</protein>
<feature type="domain" description="HTH asnC-type" evidence="3">
    <location>
        <begin position="21"/>
        <end position="58"/>
    </location>
</feature>
<dbReference type="SUPFAM" id="SSF46785">
    <property type="entry name" value="Winged helix' DNA-binding domain"/>
    <property type="match status" value="1"/>
</dbReference>
<organism evidence="4 5">
    <name type="scientific">Nesterenkonia aethiopica</name>
    <dbReference type="NCBI Taxonomy" id="269144"/>
    <lineage>
        <taxon>Bacteria</taxon>
        <taxon>Bacillati</taxon>
        <taxon>Actinomycetota</taxon>
        <taxon>Actinomycetes</taxon>
        <taxon>Micrococcales</taxon>
        <taxon>Micrococcaceae</taxon>
        <taxon>Nesterenkonia</taxon>
    </lineage>
</organism>
<dbReference type="InterPro" id="IPR000485">
    <property type="entry name" value="AsnC-type_HTH_dom"/>
</dbReference>
<sequence>MQDSVNDVPDVQDPIRLQENDLRLIQALQISPRAGWSELGRALGAAPTTAARRWERLESSGAAWVSCQPLHGRDSAIAVLEVVCRAGDILQAARTLAEDAAAMTIDVTAGGRDLLITVTCPDQLALGRYLLERVAQIPEVESVRSHVVTRVYLDASRWRLRSLTSREESRISSALPPPPVRPPLRPWTLWSASSWRSSPWTADAPSSAWPRTSTSPRAPCDAACAA</sequence>
<feature type="region of interest" description="Disordered" evidence="1">
    <location>
        <begin position="196"/>
        <end position="226"/>
    </location>
</feature>
<dbReference type="PANTHER" id="PTHR30154">
    <property type="entry name" value="LEUCINE-RESPONSIVE REGULATORY PROTEIN"/>
    <property type="match status" value="1"/>
</dbReference>
<feature type="domain" description="Transcription regulator AsnC/Lrp ligand binding" evidence="2">
    <location>
        <begin position="92"/>
        <end position="150"/>
    </location>
</feature>
<dbReference type="Pfam" id="PF01037">
    <property type="entry name" value="AsnC_trans_reg"/>
    <property type="match status" value="1"/>
</dbReference>
<dbReference type="Gene3D" id="3.30.70.920">
    <property type="match status" value="1"/>
</dbReference>
<keyword evidence="5" id="KW-1185">Reference proteome</keyword>
<dbReference type="Proteomes" id="UP001500236">
    <property type="component" value="Unassembled WGS sequence"/>
</dbReference>
<evidence type="ECO:0000256" key="1">
    <source>
        <dbReference type="SAM" id="MobiDB-lite"/>
    </source>
</evidence>